<dbReference type="SUPFAM" id="SSF46785">
    <property type="entry name" value="Winged helix' DNA-binding domain"/>
    <property type="match status" value="1"/>
</dbReference>
<name>A0AAU7LN84_9BURK</name>
<accession>A0AAU7LN84</accession>
<reference evidence="3" key="1">
    <citation type="submission" date="2024-05" db="EMBL/GenBank/DDBJ databases">
        <authorList>
            <person name="Bunk B."/>
            <person name="Swiderski J."/>
            <person name="Sproer C."/>
            <person name="Thiel V."/>
        </authorList>
    </citation>
    <scope>NUCLEOTIDE SEQUENCE</scope>
    <source>
        <strain evidence="3">DSM 17735</strain>
    </source>
</reference>
<dbReference type="InterPro" id="IPR036388">
    <property type="entry name" value="WH-like_DNA-bd_sf"/>
</dbReference>
<sequence>MRLTTYTDYALRTLMYLAANRERLVTIQDIADAHGIAKNHLTKVVHQLGILGVVESLRGRNGGLRLGREPGQINIGAVVRSTEPDFYMAECFDPGKSHCIMSAACSLKDVLNDATMAYLAVLDGVTLDYLMKTSGKRSGAEASFKSIPIRPQATEPTPAPTPTGLKNPA</sequence>
<dbReference type="EMBL" id="CP157675">
    <property type="protein sequence ID" value="XBP69051.1"/>
    <property type="molecule type" value="Genomic_DNA"/>
</dbReference>
<dbReference type="InterPro" id="IPR000944">
    <property type="entry name" value="Tscrpt_reg_Rrf2"/>
</dbReference>
<gene>
    <name evidence="3" type="ORF">ABLV49_14205</name>
</gene>
<evidence type="ECO:0000256" key="1">
    <source>
        <dbReference type="ARBA" id="ARBA00023125"/>
    </source>
</evidence>
<dbReference type="AlphaFoldDB" id="A0AAU7LN84"/>
<dbReference type="GO" id="GO:0005829">
    <property type="term" value="C:cytosol"/>
    <property type="evidence" value="ECO:0007669"/>
    <property type="project" value="TreeGrafter"/>
</dbReference>
<dbReference type="Gene3D" id="1.10.10.10">
    <property type="entry name" value="Winged helix-like DNA-binding domain superfamily/Winged helix DNA-binding domain"/>
    <property type="match status" value="1"/>
</dbReference>
<dbReference type="PROSITE" id="PS51197">
    <property type="entry name" value="HTH_RRF2_2"/>
    <property type="match status" value="1"/>
</dbReference>
<dbReference type="PANTHER" id="PTHR33221:SF4">
    <property type="entry name" value="HTH-TYPE TRANSCRIPTIONAL REPRESSOR NSRR"/>
    <property type="match status" value="1"/>
</dbReference>
<keyword evidence="1" id="KW-0238">DNA-binding</keyword>
<dbReference type="InterPro" id="IPR036390">
    <property type="entry name" value="WH_DNA-bd_sf"/>
</dbReference>
<protein>
    <submittedName>
        <fullName evidence="3">RrF2 family transcriptional regulator</fullName>
    </submittedName>
</protein>
<proteinExistence type="predicted"/>
<dbReference type="GO" id="GO:0003677">
    <property type="term" value="F:DNA binding"/>
    <property type="evidence" value="ECO:0007669"/>
    <property type="project" value="UniProtKB-KW"/>
</dbReference>
<evidence type="ECO:0000313" key="3">
    <source>
        <dbReference type="EMBL" id="XBP69051.1"/>
    </source>
</evidence>
<organism evidence="3">
    <name type="scientific">Polaromonas hydrogenivorans</name>
    <dbReference type="NCBI Taxonomy" id="335476"/>
    <lineage>
        <taxon>Bacteria</taxon>
        <taxon>Pseudomonadati</taxon>
        <taxon>Pseudomonadota</taxon>
        <taxon>Betaproteobacteria</taxon>
        <taxon>Burkholderiales</taxon>
        <taxon>Comamonadaceae</taxon>
        <taxon>Polaromonas</taxon>
    </lineage>
</organism>
<feature type="region of interest" description="Disordered" evidence="2">
    <location>
        <begin position="139"/>
        <end position="169"/>
    </location>
</feature>
<dbReference type="GO" id="GO:0003700">
    <property type="term" value="F:DNA-binding transcription factor activity"/>
    <property type="evidence" value="ECO:0007669"/>
    <property type="project" value="TreeGrafter"/>
</dbReference>
<dbReference type="PANTHER" id="PTHR33221">
    <property type="entry name" value="WINGED HELIX-TURN-HELIX TRANSCRIPTIONAL REGULATOR, RRF2 FAMILY"/>
    <property type="match status" value="1"/>
</dbReference>
<dbReference type="RefSeq" id="WP_349277359.1">
    <property type="nucleotide sequence ID" value="NZ_CBCSCU010000024.1"/>
</dbReference>
<dbReference type="NCBIfam" id="TIGR00738">
    <property type="entry name" value="rrf2_super"/>
    <property type="match status" value="1"/>
</dbReference>
<dbReference type="Pfam" id="PF02082">
    <property type="entry name" value="Rrf2"/>
    <property type="match status" value="1"/>
</dbReference>
<evidence type="ECO:0000256" key="2">
    <source>
        <dbReference type="SAM" id="MobiDB-lite"/>
    </source>
</evidence>